<dbReference type="EMBL" id="LR862143">
    <property type="protein sequence ID" value="CAD1824129.1"/>
    <property type="molecule type" value="Genomic_DNA"/>
</dbReference>
<evidence type="ECO:0000256" key="11">
    <source>
        <dbReference type="SAM" id="SignalP"/>
    </source>
</evidence>
<feature type="chain" id="PRO_5027601344" description="Phytocyanin domain-containing protein" evidence="11">
    <location>
        <begin position="26"/>
        <end position="295"/>
    </location>
</feature>
<evidence type="ECO:0000256" key="6">
    <source>
        <dbReference type="ARBA" id="ARBA00023180"/>
    </source>
</evidence>
<dbReference type="PANTHER" id="PTHR33021">
    <property type="entry name" value="BLUE COPPER PROTEIN"/>
    <property type="match status" value="1"/>
</dbReference>
<gene>
    <name evidence="13" type="ORF">CB5_LOCUS7340</name>
</gene>
<sequence length="295" mass="30329">METLRSFVVLFVLSVFMALMASSEAYFFYVGGIDGWVLNPSESYSHWAERNRFQVNDSLVFKYKKGEDSVLVVREEDFDKCNVSNPVERRDTGSSVFTFDRSGPFFFISGVEEKCLKGEKLVVVVLAVRSKSPVTPAPTSPSPASPVSPGSSPSPVSRAPSHSPVSPVSPTPSPAPSKSSPVSPTPSPAPSKSSPVSPTPAPAPSKSSPVSPTPSPAPSKSSPVSPTPSHPPSNSSSPASSPSPSSPPPTSTISAPSPSAGASPGPSPDSSSSVLIVPEIGFGVLFAVLGGGLLL</sequence>
<dbReference type="FunFam" id="2.60.40.420:FF:000010">
    <property type="entry name" value="Early nodulin-like protein 1"/>
    <property type="match status" value="1"/>
</dbReference>
<dbReference type="PROSITE" id="PS51485">
    <property type="entry name" value="PHYTOCYANIN"/>
    <property type="match status" value="1"/>
</dbReference>
<dbReference type="GO" id="GO:0009055">
    <property type="term" value="F:electron transfer activity"/>
    <property type="evidence" value="ECO:0007669"/>
    <property type="project" value="InterPro"/>
</dbReference>
<dbReference type="GO" id="GO:0098552">
    <property type="term" value="C:side of membrane"/>
    <property type="evidence" value="ECO:0007669"/>
    <property type="project" value="UniProtKB-KW"/>
</dbReference>
<evidence type="ECO:0000256" key="5">
    <source>
        <dbReference type="ARBA" id="ARBA00023157"/>
    </source>
</evidence>
<organism evidence="13">
    <name type="scientific">Ananas comosus var. bracteatus</name>
    <name type="common">red pineapple</name>
    <dbReference type="NCBI Taxonomy" id="296719"/>
    <lineage>
        <taxon>Eukaryota</taxon>
        <taxon>Viridiplantae</taxon>
        <taxon>Streptophyta</taxon>
        <taxon>Embryophyta</taxon>
        <taxon>Tracheophyta</taxon>
        <taxon>Spermatophyta</taxon>
        <taxon>Magnoliopsida</taxon>
        <taxon>Liliopsida</taxon>
        <taxon>Poales</taxon>
        <taxon>Bromeliaceae</taxon>
        <taxon>Bromelioideae</taxon>
        <taxon>Ananas</taxon>
    </lineage>
</organism>
<proteinExistence type="inferred from homology"/>
<keyword evidence="7" id="KW-0449">Lipoprotein</keyword>
<dbReference type="GO" id="GO:0012505">
    <property type="term" value="C:endomembrane system"/>
    <property type="evidence" value="ECO:0007669"/>
    <property type="project" value="UniProtKB-SubCell"/>
</dbReference>
<evidence type="ECO:0000256" key="9">
    <source>
        <dbReference type="ARBA" id="ARBA00037868"/>
    </source>
</evidence>
<feature type="compositionally biased region" description="Low complexity" evidence="10">
    <location>
        <begin position="232"/>
        <end position="243"/>
    </location>
</feature>
<keyword evidence="5" id="KW-1015">Disulfide bond</keyword>
<evidence type="ECO:0000256" key="4">
    <source>
        <dbReference type="ARBA" id="ARBA00023136"/>
    </source>
</evidence>
<protein>
    <recommendedName>
        <fullName evidence="12">Phytocyanin domain-containing protein</fullName>
    </recommendedName>
</protein>
<dbReference type="SUPFAM" id="SSF49503">
    <property type="entry name" value="Cupredoxins"/>
    <property type="match status" value="1"/>
</dbReference>
<reference evidence="13" key="1">
    <citation type="submission" date="2020-07" db="EMBL/GenBank/DDBJ databases">
        <authorList>
            <person name="Lin J."/>
        </authorList>
    </citation>
    <scope>NUCLEOTIDE SEQUENCE</scope>
</reference>
<keyword evidence="6" id="KW-0325">Glycoprotein</keyword>
<keyword evidence="3 11" id="KW-0732">Signal</keyword>
<feature type="compositionally biased region" description="Low complexity" evidence="10">
    <location>
        <begin position="147"/>
        <end position="166"/>
    </location>
</feature>
<dbReference type="CDD" id="cd11019">
    <property type="entry name" value="OsENODL1_like"/>
    <property type="match status" value="1"/>
</dbReference>
<accession>A0A6V7P000</accession>
<dbReference type="AlphaFoldDB" id="A0A6V7P000"/>
<evidence type="ECO:0000256" key="2">
    <source>
        <dbReference type="ARBA" id="ARBA00022622"/>
    </source>
</evidence>
<comment type="subcellular location">
    <subcellularLocation>
        <location evidence="9">Endomembrane system</location>
        <topology evidence="9">Lipid-anchor</topology>
    </subcellularLocation>
    <subcellularLocation>
        <location evidence="1">Membrane</location>
        <topology evidence="1">Lipid-anchor</topology>
        <topology evidence="1">GPI-anchor</topology>
    </subcellularLocation>
</comment>
<evidence type="ECO:0000313" key="13">
    <source>
        <dbReference type="EMBL" id="CAD1824129.1"/>
    </source>
</evidence>
<feature type="domain" description="Phytocyanin" evidence="12">
    <location>
        <begin position="26"/>
        <end position="127"/>
    </location>
</feature>
<feature type="signal peptide" evidence="11">
    <location>
        <begin position="1"/>
        <end position="25"/>
    </location>
</feature>
<dbReference type="GO" id="GO:0005886">
    <property type="term" value="C:plasma membrane"/>
    <property type="evidence" value="ECO:0007669"/>
    <property type="project" value="TreeGrafter"/>
</dbReference>
<evidence type="ECO:0000256" key="1">
    <source>
        <dbReference type="ARBA" id="ARBA00004589"/>
    </source>
</evidence>
<evidence type="ECO:0000256" key="3">
    <source>
        <dbReference type="ARBA" id="ARBA00022729"/>
    </source>
</evidence>
<dbReference type="InterPro" id="IPR041846">
    <property type="entry name" value="ENL_dom"/>
</dbReference>
<evidence type="ECO:0000259" key="12">
    <source>
        <dbReference type="PROSITE" id="PS51485"/>
    </source>
</evidence>
<evidence type="ECO:0000256" key="8">
    <source>
        <dbReference type="ARBA" id="ARBA00035011"/>
    </source>
</evidence>
<dbReference type="PANTHER" id="PTHR33021:SF435">
    <property type="entry name" value="EARLY NODULIN-LIKE PROTEIN 1"/>
    <property type="match status" value="1"/>
</dbReference>
<feature type="compositionally biased region" description="Pro residues" evidence="10">
    <location>
        <begin position="135"/>
        <end position="146"/>
    </location>
</feature>
<evidence type="ECO:0000256" key="10">
    <source>
        <dbReference type="SAM" id="MobiDB-lite"/>
    </source>
</evidence>
<dbReference type="Pfam" id="PF02298">
    <property type="entry name" value="Cu_bind_like"/>
    <property type="match status" value="1"/>
</dbReference>
<feature type="compositionally biased region" description="Low complexity" evidence="10">
    <location>
        <begin position="251"/>
        <end position="273"/>
    </location>
</feature>
<dbReference type="Gene3D" id="2.60.40.420">
    <property type="entry name" value="Cupredoxins - blue copper proteins"/>
    <property type="match status" value="1"/>
</dbReference>
<keyword evidence="2" id="KW-0336">GPI-anchor</keyword>
<dbReference type="InterPro" id="IPR003245">
    <property type="entry name" value="Phytocyanin_dom"/>
</dbReference>
<comment type="similarity">
    <text evidence="8">Belongs to the early nodulin-like (ENODL) family.</text>
</comment>
<name>A0A6V7P000_ANACO</name>
<keyword evidence="4" id="KW-0472">Membrane</keyword>
<dbReference type="InterPro" id="IPR008972">
    <property type="entry name" value="Cupredoxin"/>
</dbReference>
<dbReference type="InterPro" id="IPR039391">
    <property type="entry name" value="Phytocyanin-like"/>
</dbReference>
<evidence type="ECO:0000256" key="7">
    <source>
        <dbReference type="ARBA" id="ARBA00023288"/>
    </source>
</evidence>
<feature type="region of interest" description="Disordered" evidence="10">
    <location>
        <begin position="132"/>
        <end position="274"/>
    </location>
</feature>